<evidence type="ECO:0000313" key="10">
    <source>
        <dbReference type="EMBL" id="MBE0347275.1"/>
    </source>
</evidence>
<evidence type="ECO:0000313" key="11">
    <source>
        <dbReference type="Proteomes" id="UP000660708"/>
    </source>
</evidence>
<dbReference type="EMBL" id="AQHF01000026">
    <property type="protein sequence ID" value="MBE0347275.1"/>
    <property type="molecule type" value="Genomic_DNA"/>
</dbReference>
<comment type="caution">
    <text evidence="10">The sequence shown here is derived from an EMBL/GenBank/DDBJ whole genome shotgun (WGS) entry which is preliminary data.</text>
</comment>
<evidence type="ECO:0000256" key="7">
    <source>
        <dbReference type="ARBA" id="ARBA00023136"/>
    </source>
</evidence>
<dbReference type="Proteomes" id="UP000660708">
    <property type="component" value="Unassembled WGS sequence"/>
</dbReference>
<evidence type="ECO:0000256" key="6">
    <source>
        <dbReference type="ARBA" id="ARBA00022989"/>
    </source>
</evidence>
<keyword evidence="3" id="KW-1003">Cell membrane</keyword>
<evidence type="ECO:0000259" key="9">
    <source>
        <dbReference type="Pfam" id="PF00482"/>
    </source>
</evidence>
<feature type="domain" description="Type II secretion system protein GspF" evidence="9">
    <location>
        <begin position="268"/>
        <end position="389"/>
    </location>
</feature>
<keyword evidence="5 8" id="KW-0812">Transmembrane</keyword>
<dbReference type="Pfam" id="PF00482">
    <property type="entry name" value="T2SSF"/>
    <property type="match status" value="2"/>
</dbReference>
<dbReference type="PRINTS" id="PR00812">
    <property type="entry name" value="BCTERIALGSPF"/>
</dbReference>
<proteinExistence type="inferred from homology"/>
<dbReference type="AlphaFoldDB" id="A0A8I0MY30"/>
<dbReference type="GO" id="GO:0005886">
    <property type="term" value="C:plasma membrane"/>
    <property type="evidence" value="ECO:0007669"/>
    <property type="project" value="UniProtKB-SubCell"/>
</dbReference>
<evidence type="ECO:0000256" key="2">
    <source>
        <dbReference type="ARBA" id="ARBA00005745"/>
    </source>
</evidence>
<keyword evidence="11" id="KW-1185">Reference proteome</keyword>
<dbReference type="InterPro" id="IPR018076">
    <property type="entry name" value="T2SS_GspF_dom"/>
</dbReference>
<dbReference type="Gene3D" id="1.20.81.30">
    <property type="entry name" value="Type II secretion system (T2SS), domain F"/>
    <property type="match status" value="2"/>
</dbReference>
<reference evidence="10 11" key="1">
    <citation type="submission" date="2015-06" db="EMBL/GenBank/DDBJ databases">
        <title>Genome sequence of Pseudoalteromonas peptidolytica.</title>
        <authorList>
            <person name="Xie B.-B."/>
            <person name="Rong J.-C."/>
            <person name="Qin Q.-L."/>
            <person name="Zhang Y.-Z."/>
        </authorList>
    </citation>
    <scope>NUCLEOTIDE SEQUENCE [LARGE SCALE GENOMIC DNA]</scope>
    <source>
        <strain evidence="10 11">F12-50-A1</strain>
    </source>
</reference>
<name>A0A8I0MY30_9GAMM</name>
<dbReference type="InterPro" id="IPR042094">
    <property type="entry name" value="T2SS_GspF_sf"/>
</dbReference>
<sequence length="399" mass="43955">MEFEYKAIDSNGSRHQGTIEANDQAQAQQRLNAEGLSPIEIKAIAKSSSFSGLFTQKVTLDQLEFFTSELSLLLESGVRVDKGIDIIRQSNSDPALGRLLNQIASSIKKGESLSQAFGKHETLFGPLYISLLKIGETSGNLPEVLQRLAADLKFQKDLKSQVSTALTYPSVIFFVCLMAVYFVLTFIVPKMSGIFTDLSQAPWYTQMIIGVSQFFIDNQLFIIGGAITSLVLGGYALQQPEARNWLYVQASKIPGIGAIITTSERIRFAQSMSMMLEAGLQLDTTLALTAETLKHPDFKRDAKQALKQLKSGKQLGVVLSKTRIFPDFFLSIIKVGEETGQLPKVFNEVANRSRTDLEQVISKFTTMLEPIMLLFMGGFVGGIVITMLLSMVSINDVPL</sequence>
<evidence type="ECO:0000256" key="8">
    <source>
        <dbReference type="SAM" id="Phobius"/>
    </source>
</evidence>
<gene>
    <name evidence="10" type="primary">gspF</name>
    <name evidence="10" type="ORF">PPEP_a1691</name>
</gene>
<dbReference type="RefSeq" id="WP_147389417.1">
    <property type="nucleotide sequence ID" value="NZ_AQHF01000026.1"/>
</dbReference>
<comment type="subcellular location">
    <subcellularLocation>
        <location evidence="1">Cell inner membrane</location>
        <topology evidence="1">Multi-pass membrane protein</topology>
    </subcellularLocation>
</comment>
<dbReference type="PANTHER" id="PTHR30012">
    <property type="entry name" value="GENERAL SECRETION PATHWAY PROTEIN"/>
    <property type="match status" value="1"/>
</dbReference>
<dbReference type="FunFam" id="1.20.81.30:FF:000001">
    <property type="entry name" value="Type II secretion system protein F"/>
    <property type="match status" value="1"/>
</dbReference>
<comment type="similarity">
    <text evidence="2">Belongs to the GSP F family.</text>
</comment>
<feature type="transmembrane region" description="Helical" evidence="8">
    <location>
        <begin position="165"/>
        <end position="188"/>
    </location>
</feature>
<accession>A0A8I0MY30</accession>
<keyword evidence="6 8" id="KW-1133">Transmembrane helix</keyword>
<evidence type="ECO:0000256" key="5">
    <source>
        <dbReference type="ARBA" id="ARBA00022692"/>
    </source>
</evidence>
<evidence type="ECO:0000256" key="4">
    <source>
        <dbReference type="ARBA" id="ARBA00022519"/>
    </source>
</evidence>
<dbReference type="PANTHER" id="PTHR30012:SF0">
    <property type="entry name" value="TYPE II SECRETION SYSTEM PROTEIN F-RELATED"/>
    <property type="match status" value="1"/>
</dbReference>
<protein>
    <submittedName>
        <fullName evidence="10">General secretion pathway protein F</fullName>
    </submittedName>
</protein>
<feature type="transmembrane region" description="Helical" evidence="8">
    <location>
        <begin position="371"/>
        <end position="394"/>
    </location>
</feature>
<organism evidence="10 11">
    <name type="scientific">Pseudoalteromonas peptidolytica F12-50-A1</name>
    <dbReference type="NCBI Taxonomy" id="1315280"/>
    <lineage>
        <taxon>Bacteria</taxon>
        <taxon>Pseudomonadati</taxon>
        <taxon>Pseudomonadota</taxon>
        <taxon>Gammaproteobacteria</taxon>
        <taxon>Alteromonadales</taxon>
        <taxon>Pseudoalteromonadaceae</taxon>
        <taxon>Pseudoalteromonas</taxon>
    </lineage>
</organism>
<evidence type="ECO:0000256" key="3">
    <source>
        <dbReference type="ARBA" id="ARBA00022475"/>
    </source>
</evidence>
<keyword evidence="7 8" id="KW-0472">Membrane</keyword>
<feature type="domain" description="Type II secretion system protein GspF" evidence="9">
    <location>
        <begin position="66"/>
        <end position="189"/>
    </location>
</feature>
<dbReference type="InterPro" id="IPR003004">
    <property type="entry name" value="GspF/PilC"/>
</dbReference>
<evidence type="ECO:0000256" key="1">
    <source>
        <dbReference type="ARBA" id="ARBA00004429"/>
    </source>
</evidence>
<feature type="transmembrane region" description="Helical" evidence="8">
    <location>
        <begin position="220"/>
        <end position="237"/>
    </location>
</feature>
<keyword evidence="4" id="KW-0997">Cell inner membrane</keyword>